<evidence type="ECO:0000313" key="1">
    <source>
        <dbReference type="EMBL" id="AKQ75810.1"/>
    </source>
</evidence>
<keyword evidence="2" id="KW-1185">Reference proteome</keyword>
<dbReference type="SUPFAM" id="SSF109604">
    <property type="entry name" value="HD-domain/PDEase-like"/>
    <property type="match status" value="1"/>
</dbReference>
<dbReference type="Proteomes" id="UP000223793">
    <property type="component" value="Segment"/>
</dbReference>
<organism evidence="1 2">
    <name type="scientific">Roseobacter phage RDJL Phi 2</name>
    <dbReference type="NCBI Taxonomy" id="1682380"/>
    <lineage>
        <taxon>Viruses</taxon>
        <taxon>Duplodnaviria</taxon>
        <taxon>Heunggongvirae</taxon>
        <taxon>Uroviricota</taxon>
        <taxon>Caudoviricetes</taxon>
        <taxon>Xiamenvirus</taxon>
        <taxon>Xiamenvirus RDJL2</taxon>
    </lineage>
</organism>
<evidence type="ECO:0000313" key="2">
    <source>
        <dbReference type="Proteomes" id="UP000223793"/>
    </source>
</evidence>
<proteinExistence type="predicted"/>
<gene>
    <name evidence="1" type="ORF">RDJLphi2_gp20</name>
</gene>
<reference evidence="2" key="1">
    <citation type="submission" date="2015-07" db="EMBL/GenBank/DDBJ databases">
        <title>Complete genome sequence of Roseophage RDJL phage 2, a siphovirus infects Roseobacter denitrificans OCh114.</title>
        <authorList>
            <person name="Liang Y."/>
            <person name="Zhang Y."/>
            <person name="Zhou C."/>
            <person name="Chen Z."/>
            <person name="Yang S."/>
        </authorList>
    </citation>
    <scope>NUCLEOTIDE SEQUENCE [LARGE SCALE GENOMIC DNA]</scope>
</reference>
<accession>A0A0K0PVG8</accession>
<keyword evidence="1" id="KW-0378">Hydrolase</keyword>
<dbReference type="OrthoDB" id="26026at10239"/>
<dbReference type="GO" id="GO:0016787">
    <property type="term" value="F:hydrolase activity"/>
    <property type="evidence" value="ECO:0007669"/>
    <property type="project" value="UniProtKB-KW"/>
</dbReference>
<dbReference type="Gene3D" id="1.10.3210.10">
    <property type="entry name" value="Hypothetical protein af1432"/>
    <property type="match status" value="1"/>
</dbReference>
<protein>
    <submittedName>
        <fullName evidence="1">Hydrolase of HD superfamily</fullName>
    </submittedName>
</protein>
<dbReference type="EMBL" id="KT266805">
    <property type="protein sequence ID" value="AKQ75810.1"/>
    <property type="molecule type" value="Genomic_DNA"/>
</dbReference>
<sequence>MDQDRIDDWMETASGIRFQFMNPSPEQIDVNDVALALSRTCRYGGHTRRFYSVAEHCCLMSDWVLKQPWGSEQKALTALHHDDAEAYIGDLPRPCKQNIPQFKAVETGIDKVTAERFGLEYPFQDWLKWMDTAILRDERDQVMNQSGNTWAIDQHERLGVKTWWLLGRWSWWVRREWLRRHEELTAKINGTWEPTPD</sequence>
<name>A0A0K0PVG8_9CAUD</name>